<protein>
    <submittedName>
        <fullName evidence="10">Uncharacterized protein</fullName>
    </submittedName>
</protein>
<comment type="subcellular location">
    <subcellularLocation>
        <location evidence="1">Cell membrane</location>
        <topology evidence="1">Multi-pass membrane protein</topology>
    </subcellularLocation>
</comment>
<keyword evidence="7" id="KW-0325">Glycoprotein</keyword>
<keyword evidence="5 8" id="KW-0472">Membrane</keyword>
<evidence type="ECO:0000313" key="11">
    <source>
        <dbReference type="Proteomes" id="UP000708208"/>
    </source>
</evidence>
<dbReference type="GO" id="GO:0005886">
    <property type="term" value="C:plasma membrane"/>
    <property type="evidence" value="ECO:0007669"/>
    <property type="project" value="UniProtKB-SubCell"/>
</dbReference>
<dbReference type="AlphaFoldDB" id="A0A8J2NXZ0"/>
<dbReference type="PANTHER" id="PTHR42643">
    <property type="entry name" value="IONOTROPIC RECEPTOR 20A-RELATED"/>
    <property type="match status" value="1"/>
</dbReference>
<keyword evidence="9" id="KW-0732">Signal</keyword>
<keyword evidence="6" id="KW-0675">Receptor</keyword>
<evidence type="ECO:0000313" key="10">
    <source>
        <dbReference type="EMBL" id="CAG7723018.1"/>
    </source>
</evidence>
<accession>A0A8J2NXZ0</accession>
<organism evidence="10 11">
    <name type="scientific">Allacma fusca</name>
    <dbReference type="NCBI Taxonomy" id="39272"/>
    <lineage>
        <taxon>Eukaryota</taxon>
        <taxon>Metazoa</taxon>
        <taxon>Ecdysozoa</taxon>
        <taxon>Arthropoda</taxon>
        <taxon>Hexapoda</taxon>
        <taxon>Collembola</taxon>
        <taxon>Symphypleona</taxon>
        <taxon>Sminthuridae</taxon>
        <taxon>Allacma</taxon>
    </lineage>
</organism>
<dbReference type="EMBL" id="CAJVCH010094711">
    <property type="protein sequence ID" value="CAG7723018.1"/>
    <property type="molecule type" value="Genomic_DNA"/>
</dbReference>
<dbReference type="InterPro" id="IPR052192">
    <property type="entry name" value="Insect_Ionotropic_Sensory_Rcpt"/>
</dbReference>
<keyword evidence="4 8" id="KW-1133">Transmembrane helix</keyword>
<dbReference type="PANTHER" id="PTHR42643:SF30">
    <property type="entry name" value="IONOTROPIC RECEPTOR 40A-RELATED"/>
    <property type="match status" value="1"/>
</dbReference>
<evidence type="ECO:0000256" key="9">
    <source>
        <dbReference type="SAM" id="SignalP"/>
    </source>
</evidence>
<evidence type="ECO:0000256" key="3">
    <source>
        <dbReference type="ARBA" id="ARBA00022692"/>
    </source>
</evidence>
<proteinExistence type="predicted"/>
<sequence>MLAPRILLLSLYYIISFLKCSTDAFCISELVSVGLLNHADIVIDTSGASSQASAQAQWFLHCTSDNYVQYIIPNLTEVLTSIPSGGYGRVIYFTRVTHFLDVTDTLEEIHPKNWVTVILLSEKLTPAKFEELENAVQNQTQIIARNLSILSLVLILEEFDSPIQDGALNVTAVDIYAVKGAIFLEYCQIHLPLNNFELTKIYRRRHFHKMPLKAVAVPQDVANPHQITYAVDEYNKTTIQPSGGYEAVVALYLSRALNFTVEANYGTGFLGNPGDGPPRGMAQQIRNDEADISITSSEIFAERQQYLTFLIPTYESRLYAFVLKQSNNALRNIFLKPFDNNIWAALLLMWALLGLSLLFLTWVRRYWSDETHENDEDIAKEAFLWSMGTLCQQGNLDCSVNKCSL</sequence>
<feature type="transmembrane region" description="Helical" evidence="8">
    <location>
        <begin position="342"/>
        <end position="363"/>
    </location>
</feature>
<feature type="signal peptide" evidence="9">
    <location>
        <begin position="1"/>
        <end position="24"/>
    </location>
</feature>
<name>A0A8J2NXZ0_9HEXA</name>
<reference evidence="10" key="1">
    <citation type="submission" date="2021-06" db="EMBL/GenBank/DDBJ databases">
        <authorList>
            <person name="Hodson N. C."/>
            <person name="Mongue J. A."/>
            <person name="Jaron S. K."/>
        </authorList>
    </citation>
    <scope>NUCLEOTIDE SEQUENCE</scope>
</reference>
<dbReference type="OrthoDB" id="9997229at2759"/>
<evidence type="ECO:0000256" key="8">
    <source>
        <dbReference type="SAM" id="Phobius"/>
    </source>
</evidence>
<evidence type="ECO:0000256" key="7">
    <source>
        <dbReference type="ARBA" id="ARBA00023180"/>
    </source>
</evidence>
<evidence type="ECO:0000256" key="2">
    <source>
        <dbReference type="ARBA" id="ARBA00022475"/>
    </source>
</evidence>
<keyword evidence="2" id="KW-1003">Cell membrane</keyword>
<feature type="chain" id="PRO_5035318747" evidence="9">
    <location>
        <begin position="25"/>
        <end position="405"/>
    </location>
</feature>
<evidence type="ECO:0000256" key="4">
    <source>
        <dbReference type="ARBA" id="ARBA00022989"/>
    </source>
</evidence>
<evidence type="ECO:0000256" key="5">
    <source>
        <dbReference type="ARBA" id="ARBA00023136"/>
    </source>
</evidence>
<evidence type="ECO:0000256" key="1">
    <source>
        <dbReference type="ARBA" id="ARBA00004651"/>
    </source>
</evidence>
<evidence type="ECO:0000256" key="6">
    <source>
        <dbReference type="ARBA" id="ARBA00023170"/>
    </source>
</evidence>
<gene>
    <name evidence="10" type="ORF">AFUS01_LOCUS12125</name>
</gene>
<keyword evidence="11" id="KW-1185">Reference proteome</keyword>
<dbReference type="Proteomes" id="UP000708208">
    <property type="component" value="Unassembled WGS sequence"/>
</dbReference>
<keyword evidence="3 8" id="KW-0812">Transmembrane</keyword>
<comment type="caution">
    <text evidence="10">The sequence shown here is derived from an EMBL/GenBank/DDBJ whole genome shotgun (WGS) entry which is preliminary data.</text>
</comment>